<dbReference type="EMBL" id="CXST01000003">
    <property type="protein sequence ID" value="CTQ46478.1"/>
    <property type="molecule type" value="Genomic_DNA"/>
</dbReference>
<organism evidence="1 2">
    <name type="scientific">Roseibium aggregatum</name>
    <dbReference type="NCBI Taxonomy" id="187304"/>
    <lineage>
        <taxon>Bacteria</taxon>
        <taxon>Pseudomonadati</taxon>
        <taxon>Pseudomonadota</taxon>
        <taxon>Alphaproteobacteria</taxon>
        <taxon>Hyphomicrobiales</taxon>
        <taxon>Stappiaceae</taxon>
        <taxon>Roseibium</taxon>
    </lineage>
</organism>
<sequence length="60" mass="6324">MSTLQALHISAPSAAPLATVFRGAGNPFTRSGRAKPMGSEHVYRADAALRAIGLIDYPSR</sequence>
<gene>
    <name evidence="1" type="ORF">LAL4801_04937</name>
</gene>
<proteinExistence type="predicted"/>
<reference evidence="2" key="1">
    <citation type="submission" date="2015-07" db="EMBL/GenBank/DDBJ databases">
        <authorList>
            <person name="Rodrigo-Torres Lidia"/>
            <person name="Arahal R.David."/>
        </authorList>
    </citation>
    <scope>NUCLEOTIDE SEQUENCE [LARGE SCALE GENOMIC DNA]</scope>
    <source>
        <strain evidence="2">CECT 4801</strain>
    </source>
</reference>
<dbReference type="STRING" id="187304.B0E33_12205"/>
<accession>A0A0M6Y9X9</accession>
<dbReference type="RefSeq" id="WP_023002437.1">
    <property type="nucleotide sequence ID" value="NZ_CP045617.1"/>
</dbReference>
<dbReference type="AlphaFoldDB" id="A0A0M6Y9X9"/>
<name>A0A0M6Y9X9_9HYPH</name>
<evidence type="ECO:0000313" key="2">
    <source>
        <dbReference type="Proteomes" id="UP000048926"/>
    </source>
</evidence>
<keyword evidence="2" id="KW-1185">Reference proteome</keyword>
<dbReference type="OrthoDB" id="7867914at2"/>
<dbReference type="KEGG" id="lagg:B0E33_12205"/>
<dbReference type="Proteomes" id="UP000048926">
    <property type="component" value="Unassembled WGS sequence"/>
</dbReference>
<evidence type="ECO:0000313" key="1">
    <source>
        <dbReference type="EMBL" id="CTQ46478.1"/>
    </source>
</evidence>
<protein>
    <submittedName>
        <fullName evidence="1">Uncharacterized protein</fullName>
    </submittedName>
</protein>